<feature type="compositionally biased region" description="Acidic residues" evidence="1">
    <location>
        <begin position="127"/>
        <end position="153"/>
    </location>
</feature>
<proteinExistence type="predicted"/>
<evidence type="ECO:0000256" key="1">
    <source>
        <dbReference type="SAM" id="MobiDB-lite"/>
    </source>
</evidence>
<dbReference type="PROSITE" id="PS50801">
    <property type="entry name" value="STAS"/>
    <property type="match status" value="1"/>
</dbReference>
<evidence type="ECO:0000313" key="4">
    <source>
        <dbReference type="Proteomes" id="UP000075260"/>
    </source>
</evidence>
<name>A0A150QU99_SORCE</name>
<comment type="caution">
    <text evidence="3">The sequence shown here is derived from an EMBL/GenBank/DDBJ whole genome shotgun (WGS) entry which is preliminary data.</text>
</comment>
<dbReference type="Gene3D" id="3.30.750.24">
    <property type="entry name" value="STAS domain"/>
    <property type="match status" value="1"/>
</dbReference>
<gene>
    <name evidence="3" type="ORF">BE15_47075</name>
</gene>
<dbReference type="SUPFAM" id="SSF52091">
    <property type="entry name" value="SpoIIaa-like"/>
    <property type="match status" value="1"/>
</dbReference>
<feature type="domain" description="STAS" evidence="2">
    <location>
        <begin position="17"/>
        <end position="117"/>
    </location>
</feature>
<accession>A0A150QU99</accession>
<dbReference type="InterPro" id="IPR051932">
    <property type="entry name" value="Bact_StressResp_Reg"/>
</dbReference>
<reference evidence="3 4" key="1">
    <citation type="submission" date="2014-02" db="EMBL/GenBank/DDBJ databases">
        <title>The small core and large imbalanced accessory genome model reveals a collaborative survival strategy of Sorangium cellulosum strains in nature.</title>
        <authorList>
            <person name="Han K."/>
            <person name="Peng R."/>
            <person name="Blom J."/>
            <person name="Li Y.-Z."/>
        </authorList>
    </citation>
    <scope>NUCLEOTIDE SEQUENCE [LARGE SCALE GENOMIC DNA]</scope>
    <source>
        <strain evidence="3 4">So0008-312</strain>
    </source>
</reference>
<evidence type="ECO:0000259" key="2">
    <source>
        <dbReference type="PROSITE" id="PS50801"/>
    </source>
</evidence>
<dbReference type="EMBL" id="JEMA01000338">
    <property type="protein sequence ID" value="KYF71412.1"/>
    <property type="molecule type" value="Genomic_DNA"/>
</dbReference>
<protein>
    <submittedName>
        <fullName evidence="3">Anti-anti-sigma factor</fullName>
    </submittedName>
</protein>
<dbReference type="CDD" id="cd07041">
    <property type="entry name" value="STAS_RsbR_RsbS_like"/>
    <property type="match status" value="1"/>
</dbReference>
<dbReference type="PANTHER" id="PTHR33745:SF1">
    <property type="entry name" value="RSBT ANTAGONIST PROTEIN RSBS"/>
    <property type="match status" value="1"/>
</dbReference>
<dbReference type="Proteomes" id="UP000075260">
    <property type="component" value="Unassembled WGS sequence"/>
</dbReference>
<dbReference type="AlphaFoldDB" id="A0A150QU99"/>
<feature type="compositionally biased region" description="Low complexity" evidence="1">
    <location>
        <begin position="163"/>
        <end position="175"/>
    </location>
</feature>
<dbReference type="Pfam" id="PF01740">
    <property type="entry name" value="STAS"/>
    <property type="match status" value="1"/>
</dbReference>
<sequence>MTMELKRLPIINLWDRILVPIQGDVTDDLAEQLNTEVLRAIHESGAKGLVIDLTAVWIMDSHLCAVLSNLASAARLMGTPTILSGLSPEIAMTLQAMGVELEAVRTALTLEQALTMLGLEVRRAEARDEDDDEDDDDLFDDEDDEDDDEDGWEADDRSDARRAAPAARTSRSAASSERRQGSQSRLRRR</sequence>
<feature type="region of interest" description="Disordered" evidence="1">
    <location>
        <begin position="124"/>
        <end position="189"/>
    </location>
</feature>
<dbReference type="PANTHER" id="PTHR33745">
    <property type="entry name" value="RSBT ANTAGONIST PROTEIN RSBS-RELATED"/>
    <property type="match status" value="1"/>
</dbReference>
<organism evidence="3 4">
    <name type="scientific">Sorangium cellulosum</name>
    <name type="common">Polyangium cellulosum</name>
    <dbReference type="NCBI Taxonomy" id="56"/>
    <lineage>
        <taxon>Bacteria</taxon>
        <taxon>Pseudomonadati</taxon>
        <taxon>Myxococcota</taxon>
        <taxon>Polyangia</taxon>
        <taxon>Polyangiales</taxon>
        <taxon>Polyangiaceae</taxon>
        <taxon>Sorangium</taxon>
    </lineage>
</organism>
<dbReference type="OrthoDB" id="9797171at2"/>
<dbReference type="InterPro" id="IPR002645">
    <property type="entry name" value="STAS_dom"/>
</dbReference>
<dbReference type="InterPro" id="IPR036513">
    <property type="entry name" value="STAS_dom_sf"/>
</dbReference>
<evidence type="ECO:0000313" key="3">
    <source>
        <dbReference type="EMBL" id="KYF71412.1"/>
    </source>
</evidence>